<dbReference type="Ensembl" id="ENSPTXT00000003039.1">
    <property type="protein sequence ID" value="ENSPTXP00000002955.1"/>
    <property type="gene ID" value="ENSPTXG00000002262.1"/>
</dbReference>
<reference evidence="2" key="2">
    <citation type="submission" date="2025-09" db="UniProtKB">
        <authorList>
            <consortium name="Ensembl"/>
        </authorList>
    </citation>
    <scope>IDENTIFICATION</scope>
</reference>
<feature type="transmembrane region" description="Helical" evidence="1">
    <location>
        <begin position="284"/>
        <end position="302"/>
    </location>
</feature>
<accession>A0A670Y2X9</accession>
<feature type="transmembrane region" description="Helical" evidence="1">
    <location>
        <begin position="233"/>
        <end position="264"/>
    </location>
</feature>
<dbReference type="PANTHER" id="PTHR22894:SF2">
    <property type="entry name" value="RING-TYPE DOMAIN-CONTAINING PROTEIN"/>
    <property type="match status" value="1"/>
</dbReference>
<reference evidence="2" key="1">
    <citation type="submission" date="2025-08" db="UniProtKB">
        <authorList>
            <consortium name="Ensembl"/>
        </authorList>
    </citation>
    <scope>IDENTIFICATION</scope>
</reference>
<protein>
    <recommendedName>
        <fullName evidence="4">Ring finger protein 170</fullName>
    </recommendedName>
</protein>
<evidence type="ECO:0008006" key="4">
    <source>
        <dbReference type="Google" id="ProtNLM"/>
    </source>
</evidence>
<dbReference type="InterPro" id="IPR038896">
    <property type="entry name" value="RNF170"/>
</dbReference>
<name>A0A670Y2X9_PSETE</name>
<keyword evidence="1" id="KW-0812">Transmembrane</keyword>
<dbReference type="GeneTree" id="ENSGT00390000017123"/>
<dbReference type="Proteomes" id="UP000472273">
    <property type="component" value="Unplaced"/>
</dbReference>
<dbReference type="GO" id="GO:0061630">
    <property type="term" value="F:ubiquitin protein ligase activity"/>
    <property type="evidence" value="ECO:0007669"/>
    <property type="project" value="InterPro"/>
</dbReference>
<evidence type="ECO:0000256" key="1">
    <source>
        <dbReference type="SAM" id="Phobius"/>
    </source>
</evidence>
<keyword evidence="1" id="KW-0472">Membrane</keyword>
<keyword evidence="3" id="KW-1185">Reference proteome</keyword>
<evidence type="ECO:0000313" key="3">
    <source>
        <dbReference type="Proteomes" id="UP000472273"/>
    </source>
</evidence>
<keyword evidence="1" id="KW-1133">Transmembrane helix</keyword>
<evidence type="ECO:0000313" key="2">
    <source>
        <dbReference type="Ensembl" id="ENSPTXP00000002955.1"/>
    </source>
</evidence>
<proteinExistence type="predicted"/>
<dbReference type="AlphaFoldDB" id="A0A670Y2X9"/>
<sequence length="317" mass="34724">MRGERGKRQKSAEISILDLQLRSRATFLSAGPPDGNGASPPPTAGALATATLVRGARNRLEAARKTQRATKAKGGGEGGLLLELDQEAGGGWAPLPAPCLPLSLATCPKDEAVAQQLVSRFPFHDGGLPARDDNRAAATAATAPPPGFPTQRTMRQRREQCAGYCLIQYWKHGSWLSAINCPLCRQKVVFLYTCSENQPDKKSKQTFYDIRIYNKRFSGLPQSFIDHLYDMPLLLLVILRGIFTLTALVWIFLFRVVICFFGTIMCSTCPPEGMPEPLCGILQTADNLAVMLLLLISFINICPQMESEGANRTISRE</sequence>
<organism evidence="2 3">
    <name type="scientific">Pseudonaja textilis</name>
    <name type="common">Eastern brown snake</name>
    <dbReference type="NCBI Taxonomy" id="8673"/>
    <lineage>
        <taxon>Eukaryota</taxon>
        <taxon>Metazoa</taxon>
        <taxon>Chordata</taxon>
        <taxon>Craniata</taxon>
        <taxon>Vertebrata</taxon>
        <taxon>Euteleostomi</taxon>
        <taxon>Lepidosauria</taxon>
        <taxon>Squamata</taxon>
        <taxon>Bifurcata</taxon>
        <taxon>Unidentata</taxon>
        <taxon>Episquamata</taxon>
        <taxon>Toxicofera</taxon>
        <taxon>Serpentes</taxon>
        <taxon>Colubroidea</taxon>
        <taxon>Elapidae</taxon>
        <taxon>Hydrophiinae</taxon>
        <taxon>Pseudonaja</taxon>
    </lineage>
</organism>
<dbReference type="PANTHER" id="PTHR22894">
    <property type="entry name" value="RING-TYPE DOMAIN-CONTAINING PROTEIN"/>
    <property type="match status" value="1"/>
</dbReference>